<evidence type="ECO:0000313" key="3">
    <source>
        <dbReference type="Proteomes" id="UP001340816"/>
    </source>
</evidence>
<proteinExistence type="predicted"/>
<dbReference type="Proteomes" id="UP001340816">
    <property type="component" value="Chromosome"/>
</dbReference>
<organism evidence="2 3">
    <name type="scientific">Streptomyces phaeochromogenes</name>
    <dbReference type="NCBI Taxonomy" id="1923"/>
    <lineage>
        <taxon>Bacteria</taxon>
        <taxon>Bacillati</taxon>
        <taxon>Actinomycetota</taxon>
        <taxon>Actinomycetes</taxon>
        <taxon>Kitasatosporales</taxon>
        <taxon>Streptomycetaceae</taxon>
        <taxon>Streptomyces</taxon>
        <taxon>Streptomyces phaeochromogenes group</taxon>
    </lineage>
</organism>
<evidence type="ECO:0008006" key="4">
    <source>
        <dbReference type="Google" id="ProtNLM"/>
    </source>
</evidence>
<feature type="chain" id="PRO_5045388275" description="Carboxypeptidase regulatory-like domain-containing protein" evidence="1">
    <location>
        <begin position="28"/>
        <end position="440"/>
    </location>
</feature>
<feature type="signal peptide" evidence="1">
    <location>
        <begin position="1"/>
        <end position="27"/>
    </location>
</feature>
<evidence type="ECO:0000256" key="1">
    <source>
        <dbReference type="SAM" id="SignalP"/>
    </source>
</evidence>
<dbReference type="EMBL" id="CP109135">
    <property type="protein sequence ID" value="WSD16533.1"/>
    <property type="molecule type" value="Genomic_DNA"/>
</dbReference>
<name>A0ABZ1HG20_STRPH</name>
<gene>
    <name evidence="2" type="ORF">OHB35_26645</name>
</gene>
<protein>
    <recommendedName>
        <fullName evidence="4">Carboxypeptidase regulatory-like domain-containing protein</fullName>
    </recommendedName>
</protein>
<evidence type="ECO:0000313" key="2">
    <source>
        <dbReference type="EMBL" id="WSD16533.1"/>
    </source>
</evidence>
<sequence length="440" mass="45953">MRRRSMLLACASVAGGLLLGPVPTASAATTAPELVVAGGTGEQSTGLVSVTARSDSAITSITAHLYAEGSSEEVATVSEFVLGSGSESDGRWTATTPLRLAELGTYRVVVDLTDADGDTSTTQSAAGFDYWRTADLHDFEVTPEHPDHSHQQVSVSGRYTITDPRTGETAPAADSAVEIATSNTGETVSASTDADGRFSTAYTHTYDGGGSVSPWLQLAAPGSQDGATVYVSPVRSDTRVLLDTDELSTVEGEPVTVSGRAEVWIDDDWRPLAGATVRALWSTESGAAAVRPVTDSEGRFSGELLMPRSGTVQVNVLSGTYLIASAEEPLRVSVARTTSIGSFAVTAGTNSRLTAQGRLYTGESTPPEDVRKVQIQYSADGATGWTTVTTVVPGFGDPEEGSLFQGTFTAPAGQGHYRAYFAGSADWQTAYSEPVFVQLP</sequence>
<keyword evidence="3" id="KW-1185">Reference proteome</keyword>
<accession>A0ABZ1HG20</accession>
<reference evidence="2 3" key="1">
    <citation type="submission" date="2022-10" db="EMBL/GenBank/DDBJ databases">
        <title>The complete genomes of actinobacterial strains from the NBC collection.</title>
        <authorList>
            <person name="Joergensen T.S."/>
            <person name="Alvarez Arevalo M."/>
            <person name="Sterndorff E.B."/>
            <person name="Faurdal D."/>
            <person name="Vuksanovic O."/>
            <person name="Mourched A.-S."/>
            <person name="Charusanti P."/>
            <person name="Shaw S."/>
            <person name="Blin K."/>
            <person name="Weber T."/>
        </authorList>
    </citation>
    <scope>NUCLEOTIDE SEQUENCE [LARGE SCALE GENOMIC DNA]</scope>
    <source>
        <strain evidence="2 3">NBC 01752</strain>
    </source>
</reference>
<dbReference type="RefSeq" id="WP_326760114.1">
    <property type="nucleotide sequence ID" value="NZ_CP109135.1"/>
</dbReference>
<keyword evidence="1" id="KW-0732">Signal</keyword>